<dbReference type="FunFam" id="1.20.930.20:FF:000003">
    <property type="entry name" value="DNA mismatch repair protein MLH1"/>
    <property type="match status" value="1"/>
</dbReference>
<sequence length="531" mass="60068">MALSGDVANLAQLAGLDAVSLIRMIVKAASTARVHKKNCQQFARQLTLVGNLLEQLRVSELKKHRCTREPLELLEDALRRAYILVSNCHDCKFLYLLVMGWKIVKQFKSAQFEVAQYLDLIPLITLVDIQRAREETANIKGDQLCQNSGWLMTRTSGLGIYDPFLQIFKFKEIRSATMDFSDGNIIGQGECVIVYRGWIDNTPSKAENSGSFFLQKRANNSPRTVVAIKDADLLQFEAEMNFLGSISHPNVVKLLGYCRGKKNILVYEYVAKAFLGLHLFQSEYIVMILLDKSFDPEFKQNMLLIYRSRKLHEDNFNPKISNFKHAMNGLTGREFYFPKDVCGTLEYLAPQFVAKGHLNEKIDVYGFGVLLLEILSGKEANEILRIRKSSEDERETSQQSSEVISKTIQTSEVVLYYEDFVSSCISDYQKLTILMDPALRGQYPLKGARLVAQLARSCVAQDPTSRPSMQEALETLEHIQTTGTSPAKLVLEEVSDPCPFLQDIHFSVSRTTVYESAPFDADAELSFSKLR</sequence>
<keyword evidence="2" id="KW-0812">Transmembrane</keyword>
<dbReference type="PANTHER" id="PTHR46604">
    <property type="entry name" value="PROTEIN MID1-COMPLEMENTING ACTIVITY 1"/>
    <property type="match status" value="1"/>
</dbReference>
<dbReference type="InterPro" id="IPR059179">
    <property type="entry name" value="MLKL-like_MCAfunc"/>
</dbReference>
<organism evidence="6 7">
    <name type="scientific">Canna indica</name>
    <name type="common">Indian-shot</name>
    <dbReference type="NCBI Taxonomy" id="4628"/>
    <lineage>
        <taxon>Eukaryota</taxon>
        <taxon>Viridiplantae</taxon>
        <taxon>Streptophyta</taxon>
        <taxon>Embryophyta</taxon>
        <taxon>Tracheophyta</taxon>
        <taxon>Spermatophyta</taxon>
        <taxon>Magnoliopsida</taxon>
        <taxon>Liliopsida</taxon>
        <taxon>Zingiberales</taxon>
        <taxon>Cannaceae</taxon>
        <taxon>Canna</taxon>
    </lineage>
</organism>
<dbReference type="InterPro" id="IPR000719">
    <property type="entry name" value="Prot_kinase_dom"/>
</dbReference>
<dbReference type="Pfam" id="PF07714">
    <property type="entry name" value="PK_Tyr_Ser-Thr"/>
    <property type="match status" value="1"/>
</dbReference>
<dbReference type="Proteomes" id="UP001327560">
    <property type="component" value="Chromosome 2"/>
</dbReference>
<dbReference type="Gene3D" id="1.10.510.10">
    <property type="entry name" value="Transferase(Phosphotransferase) domain 1"/>
    <property type="match status" value="1"/>
</dbReference>
<keyword evidence="6" id="KW-0418">Kinase</keyword>
<dbReference type="SUPFAM" id="SSF56112">
    <property type="entry name" value="Protein kinase-like (PK-like)"/>
    <property type="match status" value="1"/>
</dbReference>
<feature type="domain" description="Protein kinase" evidence="5">
    <location>
        <begin position="180"/>
        <end position="481"/>
    </location>
</feature>
<name>A0AAQ3K432_9LILI</name>
<evidence type="ECO:0000313" key="6">
    <source>
        <dbReference type="EMBL" id="WOK98795.1"/>
    </source>
</evidence>
<evidence type="ECO:0000256" key="4">
    <source>
        <dbReference type="ARBA" id="ARBA00023136"/>
    </source>
</evidence>
<dbReference type="AlphaFoldDB" id="A0AAQ3K432"/>
<dbReference type="InterPro" id="IPR036537">
    <property type="entry name" value="Adaptor_Cbl_N_dom_sf"/>
</dbReference>
<dbReference type="InterPro" id="IPR001245">
    <property type="entry name" value="Ser-Thr/Tyr_kinase_cat_dom"/>
</dbReference>
<gene>
    <name evidence="6" type="ORF">Cni_G07507</name>
</gene>
<dbReference type="GO" id="GO:0005524">
    <property type="term" value="F:ATP binding"/>
    <property type="evidence" value="ECO:0007669"/>
    <property type="project" value="InterPro"/>
</dbReference>
<keyword evidence="4" id="KW-0472">Membrane</keyword>
<evidence type="ECO:0000313" key="7">
    <source>
        <dbReference type="Proteomes" id="UP001327560"/>
    </source>
</evidence>
<dbReference type="GO" id="GO:0004672">
    <property type="term" value="F:protein kinase activity"/>
    <property type="evidence" value="ECO:0007669"/>
    <property type="project" value="InterPro"/>
</dbReference>
<protein>
    <submittedName>
        <fullName evidence="6">Protein kinase 2A, chloroplastic-like</fullName>
    </submittedName>
</protein>
<dbReference type="Pfam" id="PF19584">
    <property type="entry name" value="MCAfunc"/>
    <property type="match status" value="1"/>
</dbReference>
<comment type="subcellular location">
    <subcellularLocation>
        <location evidence="1">Membrane</location>
        <topology evidence="1">Single-pass membrane protein</topology>
    </subcellularLocation>
</comment>
<dbReference type="Pfam" id="PF00069">
    <property type="entry name" value="Pkinase"/>
    <property type="match status" value="1"/>
</dbReference>
<dbReference type="PANTHER" id="PTHR46604:SF3">
    <property type="entry name" value="PROTEIN MID1-COMPLEMENTING ACTIVITY 1"/>
    <property type="match status" value="1"/>
</dbReference>
<dbReference type="CDD" id="cd21037">
    <property type="entry name" value="MLKL_NTD"/>
    <property type="match status" value="1"/>
</dbReference>
<dbReference type="InterPro" id="IPR011009">
    <property type="entry name" value="Kinase-like_dom_sf"/>
</dbReference>
<keyword evidence="3" id="KW-1133">Transmembrane helix</keyword>
<dbReference type="EMBL" id="CP136891">
    <property type="protein sequence ID" value="WOK98795.1"/>
    <property type="molecule type" value="Genomic_DNA"/>
</dbReference>
<keyword evidence="6" id="KW-0808">Transferase</keyword>
<proteinExistence type="predicted"/>
<reference evidence="6 7" key="1">
    <citation type="submission" date="2023-10" db="EMBL/GenBank/DDBJ databases">
        <title>Chromosome-scale genome assembly provides insights into flower coloration mechanisms of Canna indica.</title>
        <authorList>
            <person name="Li C."/>
        </authorList>
    </citation>
    <scope>NUCLEOTIDE SEQUENCE [LARGE SCALE GENOMIC DNA]</scope>
    <source>
        <tissue evidence="6">Flower</tissue>
    </source>
</reference>
<dbReference type="GO" id="GO:0007166">
    <property type="term" value="P:cell surface receptor signaling pathway"/>
    <property type="evidence" value="ECO:0007669"/>
    <property type="project" value="InterPro"/>
</dbReference>
<evidence type="ECO:0000256" key="2">
    <source>
        <dbReference type="ARBA" id="ARBA00022692"/>
    </source>
</evidence>
<accession>A0AAQ3K432</accession>
<dbReference type="Gene3D" id="3.30.200.20">
    <property type="entry name" value="Phosphorylase Kinase, domain 1"/>
    <property type="match status" value="1"/>
</dbReference>
<dbReference type="GO" id="GO:0016020">
    <property type="term" value="C:membrane"/>
    <property type="evidence" value="ECO:0007669"/>
    <property type="project" value="UniProtKB-SubCell"/>
</dbReference>
<dbReference type="InterPro" id="IPR045766">
    <property type="entry name" value="MCAfunc"/>
</dbReference>
<evidence type="ECO:0000259" key="5">
    <source>
        <dbReference type="PROSITE" id="PS50011"/>
    </source>
</evidence>
<dbReference type="PROSITE" id="PS50011">
    <property type="entry name" value="PROTEIN_KINASE_DOM"/>
    <property type="match status" value="1"/>
</dbReference>
<keyword evidence="7" id="KW-1185">Reference proteome</keyword>
<dbReference type="Gene3D" id="1.20.930.20">
    <property type="entry name" value="Adaptor protein Cbl, N-terminal domain"/>
    <property type="match status" value="1"/>
</dbReference>
<evidence type="ECO:0000256" key="3">
    <source>
        <dbReference type="ARBA" id="ARBA00022989"/>
    </source>
</evidence>
<evidence type="ECO:0000256" key="1">
    <source>
        <dbReference type="ARBA" id="ARBA00004167"/>
    </source>
</evidence>
<dbReference type="GO" id="GO:0005262">
    <property type="term" value="F:calcium channel activity"/>
    <property type="evidence" value="ECO:0007669"/>
    <property type="project" value="UniProtKB-ARBA"/>
</dbReference>